<dbReference type="InterPro" id="IPR036890">
    <property type="entry name" value="HATPase_C_sf"/>
</dbReference>
<evidence type="ECO:0000256" key="5">
    <source>
        <dbReference type="ARBA" id="ARBA00022553"/>
    </source>
</evidence>
<evidence type="ECO:0000256" key="6">
    <source>
        <dbReference type="ARBA" id="ARBA00022679"/>
    </source>
</evidence>
<evidence type="ECO:0000256" key="3">
    <source>
        <dbReference type="ARBA" id="ARBA00012438"/>
    </source>
</evidence>
<evidence type="ECO:0000256" key="9">
    <source>
        <dbReference type="ARBA" id="ARBA00022777"/>
    </source>
</evidence>
<evidence type="ECO:0000256" key="16">
    <source>
        <dbReference type="ARBA" id="ARBA00040841"/>
    </source>
</evidence>
<evidence type="ECO:0000256" key="1">
    <source>
        <dbReference type="ARBA" id="ARBA00000085"/>
    </source>
</evidence>
<dbReference type="SUPFAM" id="SSF158472">
    <property type="entry name" value="HAMP domain-like"/>
    <property type="match status" value="1"/>
</dbReference>
<accession>A0A1H8QDH3</accession>
<keyword evidence="11 17" id="KW-1133">Transmembrane helix</keyword>
<comment type="function">
    <text evidence="15">Member of the two-component regulatory system HssS/HssR involved in intracellular heme homeostasis and tempering of staphylococcal virulence. HssS functions as a heme sensor histidine kinase which is autophosphorylated at a histidine residue and transfers its phosphate group to an aspartate residue of HssR. HssR/HssS activates the expression of hrtAB, an efflux pump, in response to extracellular heme, hemin, hemoglobin or blood.</text>
</comment>
<dbReference type="FunFam" id="1.10.287.130:FF:000001">
    <property type="entry name" value="Two-component sensor histidine kinase"/>
    <property type="match status" value="1"/>
</dbReference>
<keyword evidence="8" id="KW-0547">Nucleotide-binding</keyword>
<dbReference type="GO" id="GO:0005886">
    <property type="term" value="C:plasma membrane"/>
    <property type="evidence" value="ECO:0007669"/>
    <property type="project" value="UniProtKB-SubCell"/>
</dbReference>
<dbReference type="Gene3D" id="1.10.287.130">
    <property type="match status" value="1"/>
</dbReference>
<evidence type="ECO:0000256" key="2">
    <source>
        <dbReference type="ARBA" id="ARBA00004651"/>
    </source>
</evidence>
<evidence type="ECO:0000313" key="21">
    <source>
        <dbReference type="Proteomes" id="UP000199300"/>
    </source>
</evidence>
<keyword evidence="6" id="KW-0808">Transferase</keyword>
<keyword evidence="7 17" id="KW-0812">Transmembrane</keyword>
<evidence type="ECO:0000256" key="17">
    <source>
        <dbReference type="SAM" id="Phobius"/>
    </source>
</evidence>
<feature type="transmembrane region" description="Helical" evidence="17">
    <location>
        <begin position="6"/>
        <end position="32"/>
    </location>
</feature>
<dbReference type="Proteomes" id="UP000199300">
    <property type="component" value="Unassembled WGS sequence"/>
</dbReference>
<dbReference type="InterPro" id="IPR005467">
    <property type="entry name" value="His_kinase_dom"/>
</dbReference>
<sequence>MIRSLYWKFVVTFITGVVGSLLATYFIISVFFQDEWFFRSELERSTDHVVELLELVDTEDRSRLLALLNNIGTSPVVLDQVGEHVDGNREATFFNEDMIVRMNQLPQSEIMLFVPQEQSLVRVVGINLDNELILFVKIDFNNEFTSSRRLTLNALFLVLLIGSTFIILVSKYFVSSIRKVTNAAEQLATGDFSVRLTTERQDEVGRLMHSFNKLAKALANMDEVRETFVSNVSHEMQSPLTSIKGYARAIQDGMINYDDQTEYLAIIYQEADRLSRLSDNLLRMASLDSEKHPYRPEWYRLDEQIRRVVLSTEPLWKEKDITIELDLNLEKIMADQDLMEQVWLNLLVNAVKYNREQGSVHISTYMEGDHHVVRVNDTGIGIPEPAIPYLFDRFYKVDQARSATNSGSGLGLSIVKKIILLHRGSIDVVSKLDVGTTFFIRIPINQKKSN</sequence>
<feature type="domain" description="Histidine kinase" evidence="18">
    <location>
        <begin position="231"/>
        <end position="446"/>
    </location>
</feature>
<dbReference type="SUPFAM" id="SSF47384">
    <property type="entry name" value="Homodimeric domain of signal transducing histidine kinase"/>
    <property type="match status" value="1"/>
</dbReference>
<comment type="subcellular location">
    <subcellularLocation>
        <location evidence="2">Cell membrane</location>
        <topology evidence="2">Multi-pass membrane protein</topology>
    </subcellularLocation>
</comment>
<dbReference type="AlphaFoldDB" id="A0A1H8QDH3"/>
<gene>
    <name evidence="20" type="ORF">SAMN04488134_108124</name>
</gene>
<keyword evidence="9 20" id="KW-0418">Kinase</keyword>
<dbReference type="InterPro" id="IPR003594">
    <property type="entry name" value="HATPase_dom"/>
</dbReference>
<protein>
    <recommendedName>
        <fullName evidence="16">Heme sensor protein HssS</fullName>
        <ecNumber evidence="3">2.7.13.3</ecNumber>
    </recommendedName>
</protein>
<evidence type="ECO:0000256" key="8">
    <source>
        <dbReference type="ARBA" id="ARBA00022741"/>
    </source>
</evidence>
<dbReference type="SMART" id="SM00388">
    <property type="entry name" value="HisKA"/>
    <property type="match status" value="1"/>
</dbReference>
<dbReference type="PANTHER" id="PTHR45528">
    <property type="entry name" value="SENSOR HISTIDINE KINASE CPXA"/>
    <property type="match status" value="1"/>
</dbReference>
<dbReference type="PRINTS" id="PR00344">
    <property type="entry name" value="BCTRLSENSOR"/>
</dbReference>
<dbReference type="InterPro" id="IPR003660">
    <property type="entry name" value="HAMP_dom"/>
</dbReference>
<dbReference type="PROSITE" id="PS50109">
    <property type="entry name" value="HIS_KIN"/>
    <property type="match status" value="1"/>
</dbReference>
<evidence type="ECO:0000256" key="12">
    <source>
        <dbReference type="ARBA" id="ARBA00023012"/>
    </source>
</evidence>
<dbReference type="CDD" id="cd00082">
    <property type="entry name" value="HisKA"/>
    <property type="match status" value="1"/>
</dbReference>
<dbReference type="RefSeq" id="WP_091498473.1">
    <property type="nucleotide sequence ID" value="NZ_FODJ01000008.1"/>
</dbReference>
<dbReference type="SMART" id="SM00304">
    <property type="entry name" value="HAMP"/>
    <property type="match status" value="1"/>
</dbReference>
<proteinExistence type="predicted"/>
<dbReference type="GO" id="GO:0005524">
    <property type="term" value="F:ATP binding"/>
    <property type="evidence" value="ECO:0007669"/>
    <property type="project" value="UniProtKB-KW"/>
</dbReference>
<dbReference type="EC" id="2.7.13.3" evidence="3"/>
<dbReference type="Gene3D" id="6.10.340.10">
    <property type="match status" value="1"/>
</dbReference>
<dbReference type="STRING" id="872970.SAMN04488134_108124"/>
<dbReference type="PANTHER" id="PTHR45528:SF11">
    <property type="entry name" value="HISTIDINE KINASE"/>
    <property type="match status" value="1"/>
</dbReference>
<dbReference type="SUPFAM" id="SSF55874">
    <property type="entry name" value="ATPase domain of HSP90 chaperone/DNA topoisomerase II/histidine kinase"/>
    <property type="match status" value="1"/>
</dbReference>
<evidence type="ECO:0000256" key="15">
    <source>
        <dbReference type="ARBA" id="ARBA00037219"/>
    </source>
</evidence>
<evidence type="ECO:0000256" key="13">
    <source>
        <dbReference type="ARBA" id="ARBA00023026"/>
    </source>
</evidence>
<dbReference type="InterPro" id="IPR004358">
    <property type="entry name" value="Sig_transdc_His_kin-like_C"/>
</dbReference>
<keyword evidence="14 17" id="KW-0472">Membrane</keyword>
<evidence type="ECO:0000256" key="10">
    <source>
        <dbReference type="ARBA" id="ARBA00022840"/>
    </source>
</evidence>
<dbReference type="InterPro" id="IPR003661">
    <property type="entry name" value="HisK_dim/P_dom"/>
</dbReference>
<dbReference type="CDD" id="cd00075">
    <property type="entry name" value="HATPase"/>
    <property type="match status" value="1"/>
</dbReference>
<evidence type="ECO:0000313" key="20">
    <source>
        <dbReference type="EMBL" id="SEO52058.1"/>
    </source>
</evidence>
<evidence type="ECO:0000256" key="7">
    <source>
        <dbReference type="ARBA" id="ARBA00022692"/>
    </source>
</evidence>
<keyword evidence="21" id="KW-1185">Reference proteome</keyword>
<evidence type="ECO:0000259" key="19">
    <source>
        <dbReference type="PROSITE" id="PS50885"/>
    </source>
</evidence>
<feature type="transmembrane region" description="Helical" evidence="17">
    <location>
        <begin position="154"/>
        <end position="174"/>
    </location>
</feature>
<evidence type="ECO:0000256" key="4">
    <source>
        <dbReference type="ARBA" id="ARBA00022475"/>
    </source>
</evidence>
<keyword evidence="5" id="KW-0597">Phosphoprotein</keyword>
<name>A0A1H8QDH3_9BACI</name>
<dbReference type="InterPro" id="IPR036097">
    <property type="entry name" value="HisK_dim/P_sf"/>
</dbReference>
<organism evidence="20 21">
    <name type="scientific">Amphibacillus marinus</name>
    <dbReference type="NCBI Taxonomy" id="872970"/>
    <lineage>
        <taxon>Bacteria</taxon>
        <taxon>Bacillati</taxon>
        <taxon>Bacillota</taxon>
        <taxon>Bacilli</taxon>
        <taxon>Bacillales</taxon>
        <taxon>Bacillaceae</taxon>
        <taxon>Amphibacillus</taxon>
    </lineage>
</organism>
<dbReference type="Pfam" id="PF02518">
    <property type="entry name" value="HATPase_c"/>
    <property type="match status" value="1"/>
</dbReference>
<keyword evidence="10" id="KW-0067">ATP-binding</keyword>
<reference evidence="20 21" key="1">
    <citation type="submission" date="2016-10" db="EMBL/GenBank/DDBJ databases">
        <authorList>
            <person name="de Groot N.N."/>
        </authorList>
    </citation>
    <scope>NUCLEOTIDE SEQUENCE [LARGE SCALE GENOMIC DNA]</scope>
    <source>
        <strain evidence="20 21">CGMCC 1.10434</strain>
    </source>
</reference>
<dbReference type="Pfam" id="PF00672">
    <property type="entry name" value="HAMP"/>
    <property type="match status" value="1"/>
</dbReference>
<dbReference type="FunFam" id="3.30.565.10:FF:000006">
    <property type="entry name" value="Sensor histidine kinase WalK"/>
    <property type="match status" value="1"/>
</dbReference>
<dbReference type="SMART" id="SM00387">
    <property type="entry name" value="HATPase_c"/>
    <property type="match status" value="1"/>
</dbReference>
<keyword evidence="4" id="KW-1003">Cell membrane</keyword>
<dbReference type="InterPro" id="IPR050398">
    <property type="entry name" value="HssS/ArlS-like"/>
</dbReference>
<comment type="catalytic activity">
    <reaction evidence="1">
        <text>ATP + protein L-histidine = ADP + protein N-phospho-L-histidine.</text>
        <dbReference type="EC" id="2.7.13.3"/>
    </reaction>
</comment>
<keyword evidence="13" id="KW-0843">Virulence</keyword>
<dbReference type="Pfam" id="PF00512">
    <property type="entry name" value="HisKA"/>
    <property type="match status" value="1"/>
</dbReference>
<dbReference type="EMBL" id="FODJ01000008">
    <property type="protein sequence ID" value="SEO52058.1"/>
    <property type="molecule type" value="Genomic_DNA"/>
</dbReference>
<feature type="domain" description="HAMP" evidence="19">
    <location>
        <begin position="171"/>
        <end position="223"/>
    </location>
</feature>
<dbReference type="GO" id="GO:0000155">
    <property type="term" value="F:phosphorelay sensor kinase activity"/>
    <property type="evidence" value="ECO:0007669"/>
    <property type="project" value="InterPro"/>
</dbReference>
<evidence type="ECO:0000256" key="14">
    <source>
        <dbReference type="ARBA" id="ARBA00023136"/>
    </source>
</evidence>
<dbReference type="CDD" id="cd06225">
    <property type="entry name" value="HAMP"/>
    <property type="match status" value="1"/>
</dbReference>
<evidence type="ECO:0000256" key="11">
    <source>
        <dbReference type="ARBA" id="ARBA00022989"/>
    </source>
</evidence>
<keyword evidence="12" id="KW-0902">Two-component regulatory system</keyword>
<dbReference type="Gene3D" id="3.30.565.10">
    <property type="entry name" value="Histidine kinase-like ATPase, C-terminal domain"/>
    <property type="match status" value="1"/>
</dbReference>
<evidence type="ECO:0000259" key="18">
    <source>
        <dbReference type="PROSITE" id="PS50109"/>
    </source>
</evidence>
<dbReference type="PROSITE" id="PS50885">
    <property type="entry name" value="HAMP"/>
    <property type="match status" value="1"/>
</dbReference>
<dbReference type="OrthoDB" id="9813151at2"/>